<protein>
    <submittedName>
        <fullName evidence="3">DNA-binding response regulator</fullName>
    </submittedName>
</protein>
<dbReference type="SUPFAM" id="SSF46785">
    <property type="entry name" value="Winged helix' DNA-binding domain"/>
    <property type="match status" value="1"/>
</dbReference>
<dbReference type="GO" id="GO:0000156">
    <property type="term" value="F:phosphorelay response regulator activity"/>
    <property type="evidence" value="ECO:0007669"/>
    <property type="project" value="TreeGrafter"/>
</dbReference>
<feature type="modified residue" description="4-aspartylphosphate" evidence="1">
    <location>
        <position position="53"/>
    </location>
</feature>
<evidence type="ECO:0000259" key="2">
    <source>
        <dbReference type="PROSITE" id="PS50110"/>
    </source>
</evidence>
<dbReference type="InterPro" id="IPR036388">
    <property type="entry name" value="WH-like_DNA-bd_sf"/>
</dbReference>
<evidence type="ECO:0000256" key="1">
    <source>
        <dbReference type="PROSITE-ProRule" id="PRU00169"/>
    </source>
</evidence>
<dbReference type="CDD" id="cd00156">
    <property type="entry name" value="REC"/>
    <property type="match status" value="1"/>
</dbReference>
<evidence type="ECO:0000313" key="3">
    <source>
        <dbReference type="EMBL" id="PHH98216.1"/>
    </source>
</evidence>
<keyword evidence="3" id="KW-0238">DNA-binding</keyword>
<organism evidence="3 4">
    <name type="scientific">Fusobacterium nucleatum subsp. polymorphum</name>
    <name type="common">Fusobacterium polymorphum</name>
    <dbReference type="NCBI Taxonomy" id="76857"/>
    <lineage>
        <taxon>Bacteria</taxon>
        <taxon>Fusobacteriati</taxon>
        <taxon>Fusobacteriota</taxon>
        <taxon>Fusobacteriia</taxon>
        <taxon>Fusobacteriales</taxon>
        <taxon>Fusobacteriaceae</taxon>
        <taxon>Fusobacterium</taxon>
    </lineage>
</organism>
<dbReference type="InterPro" id="IPR011006">
    <property type="entry name" value="CheY-like_superfamily"/>
</dbReference>
<name>A0A2C6B0Z9_FUSNP</name>
<dbReference type="InterPro" id="IPR036390">
    <property type="entry name" value="WH_DNA-bd_sf"/>
</dbReference>
<dbReference type="PROSITE" id="PS50110">
    <property type="entry name" value="RESPONSE_REGULATORY"/>
    <property type="match status" value="1"/>
</dbReference>
<dbReference type="EMBL" id="NIRJ01000001">
    <property type="protein sequence ID" value="PHH98216.1"/>
    <property type="molecule type" value="Genomic_DNA"/>
</dbReference>
<dbReference type="SUPFAM" id="SSF52172">
    <property type="entry name" value="CheY-like"/>
    <property type="match status" value="1"/>
</dbReference>
<sequence>MKNKILIIDDSKEILFAISEFFRIKDWDVYIALSMEEALKIISTKKLDIIIIDYHMPYINGVLGVKLIRQIDETVPIIALTVEGLESIAKDFFEAGANDFSIKPIKVLDLYSRVNVHLQKSKNNENSNNKEYHKGISEATISIIEEKMKNYTEYIMIEEISQITGLSNKTVNKYMNHLVKYGYVDSRIVYGKIGRPRNEYLWIKK</sequence>
<dbReference type="SMART" id="SM00448">
    <property type="entry name" value="REC"/>
    <property type="match status" value="1"/>
</dbReference>
<dbReference type="PANTHER" id="PTHR45526:SF1">
    <property type="entry name" value="TRANSCRIPTIONAL REGULATORY PROTEIN DCUR-RELATED"/>
    <property type="match status" value="1"/>
</dbReference>
<dbReference type="AlphaFoldDB" id="A0A2C6B0Z9"/>
<feature type="domain" description="Response regulatory" evidence="2">
    <location>
        <begin position="4"/>
        <end position="118"/>
    </location>
</feature>
<proteinExistence type="predicted"/>
<dbReference type="Gene3D" id="3.40.50.2300">
    <property type="match status" value="1"/>
</dbReference>
<dbReference type="PANTHER" id="PTHR45526">
    <property type="entry name" value="TRANSCRIPTIONAL REGULATORY PROTEIN DPIA"/>
    <property type="match status" value="1"/>
</dbReference>
<gene>
    <name evidence="3" type="ORF">CA840_08925</name>
</gene>
<dbReference type="Proteomes" id="UP000225199">
    <property type="component" value="Unassembled WGS sequence"/>
</dbReference>
<evidence type="ECO:0000313" key="4">
    <source>
        <dbReference type="Proteomes" id="UP000225199"/>
    </source>
</evidence>
<dbReference type="InterPro" id="IPR001789">
    <property type="entry name" value="Sig_transdc_resp-reg_receiver"/>
</dbReference>
<dbReference type="GO" id="GO:0003677">
    <property type="term" value="F:DNA binding"/>
    <property type="evidence" value="ECO:0007669"/>
    <property type="project" value="UniProtKB-KW"/>
</dbReference>
<dbReference type="Pfam" id="PF00072">
    <property type="entry name" value="Response_reg"/>
    <property type="match status" value="1"/>
</dbReference>
<dbReference type="Gene3D" id="1.10.10.10">
    <property type="entry name" value="Winged helix-like DNA-binding domain superfamily/Winged helix DNA-binding domain"/>
    <property type="match status" value="1"/>
</dbReference>
<comment type="caution">
    <text evidence="3">The sequence shown here is derived from an EMBL/GenBank/DDBJ whole genome shotgun (WGS) entry which is preliminary data.</text>
</comment>
<dbReference type="RefSeq" id="WP_098979834.1">
    <property type="nucleotide sequence ID" value="NZ_NIRJ01000001.1"/>
</dbReference>
<accession>A0A2C6B0Z9</accession>
<dbReference type="InterPro" id="IPR051271">
    <property type="entry name" value="2C-system_Tx_regulators"/>
</dbReference>
<keyword evidence="1" id="KW-0597">Phosphoprotein</keyword>
<reference evidence="3 4" key="1">
    <citation type="submission" date="2017-06" db="EMBL/GenBank/DDBJ databases">
        <title>Draft genome sequence of Fusobacterium nucleatum subsp. polymorphum KCOM 1002 (=ChDC F175).</title>
        <authorList>
            <person name="Kook J.-K."/>
            <person name="Park S.-N."/>
            <person name="Lim Y.K."/>
            <person name="Roh H."/>
        </authorList>
    </citation>
    <scope>NUCLEOTIDE SEQUENCE [LARGE SCALE GENOMIC DNA]</scope>
    <source>
        <strain evidence="4">KCOM 1002 (ChDC F175)</strain>
    </source>
</reference>